<comment type="caution">
    <text evidence="1">The sequence shown here is derived from an EMBL/GenBank/DDBJ whole genome shotgun (WGS) entry which is preliminary data.</text>
</comment>
<dbReference type="EMBL" id="CAJNOQ010004976">
    <property type="protein sequence ID" value="CAF1081254.1"/>
    <property type="molecule type" value="Genomic_DNA"/>
</dbReference>
<dbReference type="Proteomes" id="UP000681722">
    <property type="component" value="Unassembled WGS sequence"/>
</dbReference>
<evidence type="ECO:0000313" key="2">
    <source>
        <dbReference type="EMBL" id="CAF3847118.1"/>
    </source>
</evidence>
<keyword evidence="3" id="KW-1185">Reference proteome</keyword>
<dbReference type="EMBL" id="CAJOBC010004977">
    <property type="protein sequence ID" value="CAF3847118.1"/>
    <property type="molecule type" value="Genomic_DNA"/>
</dbReference>
<evidence type="ECO:0000313" key="3">
    <source>
        <dbReference type="Proteomes" id="UP000663829"/>
    </source>
</evidence>
<dbReference type="AlphaFoldDB" id="A0A814MLW7"/>
<reference evidence="1" key="1">
    <citation type="submission" date="2021-02" db="EMBL/GenBank/DDBJ databases">
        <authorList>
            <person name="Nowell W R."/>
        </authorList>
    </citation>
    <scope>NUCLEOTIDE SEQUENCE</scope>
</reference>
<proteinExistence type="predicted"/>
<evidence type="ECO:0000313" key="1">
    <source>
        <dbReference type="EMBL" id="CAF1081254.1"/>
    </source>
</evidence>
<organism evidence="1 3">
    <name type="scientific">Didymodactylos carnosus</name>
    <dbReference type="NCBI Taxonomy" id="1234261"/>
    <lineage>
        <taxon>Eukaryota</taxon>
        <taxon>Metazoa</taxon>
        <taxon>Spiralia</taxon>
        <taxon>Gnathifera</taxon>
        <taxon>Rotifera</taxon>
        <taxon>Eurotatoria</taxon>
        <taxon>Bdelloidea</taxon>
        <taxon>Philodinida</taxon>
        <taxon>Philodinidae</taxon>
        <taxon>Didymodactylos</taxon>
    </lineage>
</organism>
<protein>
    <submittedName>
        <fullName evidence="1">Uncharacterized protein</fullName>
    </submittedName>
</protein>
<sequence>MPAASDEDEEFETFENGGASNDYNIDFFDASVAELAELLKETEQDGFAIGLQDTLSKIFADQSIFNLAYCHDILLRFVQQPETMKPKSSDNLSLVTSLMKDLEIVGMTNQDARELQIILRNPHMRV</sequence>
<accession>A0A814MLW7</accession>
<gene>
    <name evidence="1" type="ORF">GPM918_LOCUS17779</name>
    <name evidence="2" type="ORF">SRO942_LOCUS17778</name>
</gene>
<name>A0A814MLW7_9BILA</name>
<dbReference type="Proteomes" id="UP000663829">
    <property type="component" value="Unassembled WGS sequence"/>
</dbReference>